<dbReference type="EMBL" id="CADCUZ010000093">
    <property type="protein sequence ID" value="CAA9421296.1"/>
    <property type="molecule type" value="Genomic_DNA"/>
</dbReference>
<feature type="non-terminal residue" evidence="2">
    <location>
        <position position="81"/>
    </location>
</feature>
<accession>A0A6J4PST3</accession>
<gene>
    <name evidence="2" type="ORF">AVDCRST_MAG55-2009</name>
</gene>
<proteinExistence type="predicted"/>
<reference evidence="2" key="1">
    <citation type="submission" date="2020-02" db="EMBL/GenBank/DDBJ databases">
        <authorList>
            <person name="Meier V. D."/>
        </authorList>
    </citation>
    <scope>NUCLEOTIDE SEQUENCE</scope>
    <source>
        <strain evidence="2">AVDCRST_MAG55</strain>
    </source>
</reference>
<dbReference type="AlphaFoldDB" id="A0A6J4PST3"/>
<name>A0A6J4PST3_9ACTN</name>
<organism evidence="2">
    <name type="scientific">uncultured Rubrobacteraceae bacterium</name>
    <dbReference type="NCBI Taxonomy" id="349277"/>
    <lineage>
        <taxon>Bacteria</taxon>
        <taxon>Bacillati</taxon>
        <taxon>Actinomycetota</taxon>
        <taxon>Rubrobacteria</taxon>
        <taxon>Rubrobacterales</taxon>
        <taxon>Rubrobacteraceae</taxon>
        <taxon>environmental samples</taxon>
    </lineage>
</organism>
<feature type="region of interest" description="Disordered" evidence="1">
    <location>
        <begin position="1"/>
        <end position="27"/>
    </location>
</feature>
<evidence type="ECO:0000313" key="2">
    <source>
        <dbReference type="EMBL" id="CAA9421296.1"/>
    </source>
</evidence>
<protein>
    <submittedName>
        <fullName evidence="2">Uncharacterized protein</fullName>
    </submittedName>
</protein>
<sequence length="81" mass="9269">APERRRGHPYPARRGLRALPAPQRRRDAYPGVARPLLGQAHGRGRVRNPERSHLAWRAFGGRRRRPVEGLRGAVREGRPRI</sequence>
<feature type="non-terminal residue" evidence="2">
    <location>
        <position position="1"/>
    </location>
</feature>
<evidence type="ECO:0000256" key="1">
    <source>
        <dbReference type="SAM" id="MobiDB-lite"/>
    </source>
</evidence>